<sequence length="194" mass="21962">MMQKYIFNLIILILVFGMSAGEDPTDQKQKKEYVDLYRKALSVVQKESTLKLLKISSSINKTVSACLLSKFKENETYGAMRTLQSKRNDTTITNIYVALALPTLPVRPSLRIYAQQGQLSPGWDDIQFIMHAEIQKCIIIKSVNSEDQPCALWGVSKKLTKDCMEKFDELCDGKAAIANMATCKWKIQKKKSAK</sequence>
<organism evidence="2">
    <name type="scientific">Amblyomma triste</name>
    <name type="common">Neotropical tick</name>
    <dbReference type="NCBI Taxonomy" id="251400"/>
    <lineage>
        <taxon>Eukaryota</taxon>
        <taxon>Metazoa</taxon>
        <taxon>Ecdysozoa</taxon>
        <taxon>Arthropoda</taxon>
        <taxon>Chelicerata</taxon>
        <taxon>Arachnida</taxon>
        <taxon>Acari</taxon>
        <taxon>Parasitiformes</taxon>
        <taxon>Ixodida</taxon>
        <taxon>Ixodoidea</taxon>
        <taxon>Ixodidae</taxon>
        <taxon>Amblyomminae</taxon>
        <taxon>Amblyomma</taxon>
    </lineage>
</organism>
<evidence type="ECO:0000256" key="1">
    <source>
        <dbReference type="SAM" id="SignalP"/>
    </source>
</evidence>
<reference evidence="2" key="1">
    <citation type="submission" date="2014-03" db="EMBL/GenBank/DDBJ databases">
        <title>The sialotranscriptome of Amblyomma triste, Amblyomma parvum and Amblyomma cajennense ticks, uncovered by 454-based RNA-seq.</title>
        <authorList>
            <person name="Garcia G.R."/>
            <person name="Gardinassi L.G."/>
            <person name="Ribeiro J.M."/>
            <person name="Anatriello E."/>
            <person name="Ferreira B.R."/>
            <person name="Moreira H.N."/>
            <person name="Mafra C."/>
            <person name="Olegario M.M."/>
            <person name="Szabo P.J."/>
            <person name="Miranda-Santos I.K."/>
            <person name="Maruyama S.R."/>
        </authorList>
    </citation>
    <scope>NUCLEOTIDE SEQUENCE</scope>
    <source>
        <strain evidence="2">Mato Grasso do Sul</strain>
        <tissue evidence="2">Salivary glands</tissue>
    </source>
</reference>
<keyword evidence="1" id="KW-0732">Signal</keyword>
<name>A0A023G1L1_AMBTT</name>
<evidence type="ECO:0000313" key="2">
    <source>
        <dbReference type="EMBL" id="JAC28076.1"/>
    </source>
</evidence>
<protein>
    <submittedName>
        <fullName evidence="2">Putative secreted protein</fullName>
    </submittedName>
</protein>
<dbReference type="InterPro" id="IPR012674">
    <property type="entry name" value="Calycin"/>
</dbReference>
<accession>A0A023G1L1</accession>
<dbReference type="AlphaFoldDB" id="A0A023G1L1"/>
<dbReference type="EMBL" id="GBBM01007342">
    <property type="protein sequence ID" value="JAC28076.1"/>
    <property type="molecule type" value="mRNA"/>
</dbReference>
<feature type="signal peptide" evidence="1">
    <location>
        <begin position="1"/>
        <end position="21"/>
    </location>
</feature>
<proteinExistence type="evidence at transcript level"/>
<dbReference type="Gene3D" id="2.40.128.20">
    <property type="match status" value="1"/>
</dbReference>
<feature type="chain" id="PRO_5001516018" evidence="1">
    <location>
        <begin position="22"/>
        <end position="194"/>
    </location>
</feature>